<dbReference type="AlphaFoldDB" id="A0AAW8RAZ7"/>
<organism evidence="4 5">
    <name type="scientific">Carnobacterium divergens</name>
    <name type="common">Lactobacillus divergens</name>
    <dbReference type="NCBI Taxonomy" id="2748"/>
    <lineage>
        <taxon>Bacteria</taxon>
        <taxon>Bacillati</taxon>
        <taxon>Bacillota</taxon>
        <taxon>Bacilli</taxon>
        <taxon>Lactobacillales</taxon>
        <taxon>Carnobacteriaceae</taxon>
        <taxon>Carnobacterium</taxon>
    </lineage>
</organism>
<evidence type="ECO:0000313" key="4">
    <source>
        <dbReference type="EMBL" id="MDT1974242.1"/>
    </source>
</evidence>
<evidence type="ECO:0000256" key="1">
    <source>
        <dbReference type="PROSITE-ProRule" id="PRU00169"/>
    </source>
</evidence>
<evidence type="ECO:0000259" key="3">
    <source>
        <dbReference type="PROSITE" id="PS50930"/>
    </source>
</evidence>
<dbReference type="SUPFAM" id="SSF52172">
    <property type="entry name" value="CheY-like"/>
    <property type="match status" value="1"/>
</dbReference>
<sequence length="234" mass="27863">MKIAICDDIPIVANFTERLLLSYKKDTCEVEVFYKPQQLIEEIAVGKFDLYILDIEFPNISGIELAKIIRIIDPVVPIIFLTNFKEYMEDVFKIQTFDYLLKPINKEKLYPVLDRVLTYLDVDQKKFIFKFRKALFTIPFSEIIYFEKNRKQVKIFTCQQEYVAIMTTKEILLSLDDNFVQIHASYILNIRYIREIKNSSVVVKYNTQSIELPTSRKFKNTIKTKILMKMREFM</sequence>
<dbReference type="InterPro" id="IPR046947">
    <property type="entry name" value="LytR-like"/>
</dbReference>
<protein>
    <submittedName>
        <fullName evidence="4">LytTR family DNA-binding domain-containing protein</fullName>
    </submittedName>
</protein>
<dbReference type="SMART" id="SM00448">
    <property type="entry name" value="REC"/>
    <property type="match status" value="1"/>
</dbReference>
<dbReference type="PROSITE" id="PS50930">
    <property type="entry name" value="HTH_LYTTR"/>
    <property type="match status" value="1"/>
</dbReference>
<keyword evidence="1" id="KW-0597">Phosphoprotein</keyword>
<dbReference type="Gene3D" id="3.40.50.2300">
    <property type="match status" value="1"/>
</dbReference>
<feature type="domain" description="HTH LytTR-type" evidence="3">
    <location>
        <begin position="127"/>
        <end position="228"/>
    </location>
</feature>
<dbReference type="SMART" id="SM00850">
    <property type="entry name" value="LytTR"/>
    <property type="match status" value="1"/>
</dbReference>
<feature type="domain" description="Response regulatory" evidence="2">
    <location>
        <begin position="2"/>
        <end position="117"/>
    </location>
</feature>
<dbReference type="PANTHER" id="PTHR37299:SF1">
    <property type="entry name" value="STAGE 0 SPORULATION PROTEIN A HOMOLOG"/>
    <property type="match status" value="1"/>
</dbReference>
<dbReference type="Pfam" id="PF00072">
    <property type="entry name" value="Response_reg"/>
    <property type="match status" value="1"/>
</dbReference>
<keyword evidence="4" id="KW-0238">DNA-binding</keyword>
<reference evidence="4" key="1">
    <citation type="submission" date="2022-04" db="EMBL/GenBank/DDBJ databases">
        <title>Draft genome sequences of lactic acid bacteria (LAB) strains involved in meat spoilage.</title>
        <authorList>
            <person name="Palevich N."/>
        </authorList>
    </citation>
    <scope>NUCLEOTIDE SEQUENCE</scope>
    <source>
        <strain evidence="4">9-14</strain>
    </source>
</reference>
<proteinExistence type="predicted"/>
<dbReference type="Proteomes" id="UP001249945">
    <property type="component" value="Unassembled WGS sequence"/>
</dbReference>
<dbReference type="InterPro" id="IPR007492">
    <property type="entry name" value="LytTR_DNA-bd_dom"/>
</dbReference>
<accession>A0AAW8RAZ7</accession>
<dbReference type="PANTHER" id="PTHR37299">
    <property type="entry name" value="TRANSCRIPTIONAL REGULATOR-RELATED"/>
    <property type="match status" value="1"/>
</dbReference>
<dbReference type="InterPro" id="IPR001789">
    <property type="entry name" value="Sig_transdc_resp-reg_receiver"/>
</dbReference>
<name>A0AAW8RAZ7_CARDV</name>
<evidence type="ECO:0000313" key="5">
    <source>
        <dbReference type="Proteomes" id="UP001249945"/>
    </source>
</evidence>
<dbReference type="GO" id="GO:0003677">
    <property type="term" value="F:DNA binding"/>
    <property type="evidence" value="ECO:0007669"/>
    <property type="project" value="UniProtKB-KW"/>
</dbReference>
<dbReference type="Pfam" id="PF04397">
    <property type="entry name" value="LytTR"/>
    <property type="match status" value="1"/>
</dbReference>
<dbReference type="EMBL" id="JALRMR010000007">
    <property type="protein sequence ID" value="MDT1974242.1"/>
    <property type="molecule type" value="Genomic_DNA"/>
</dbReference>
<dbReference type="InterPro" id="IPR011006">
    <property type="entry name" value="CheY-like_superfamily"/>
</dbReference>
<dbReference type="CDD" id="cd00156">
    <property type="entry name" value="REC"/>
    <property type="match status" value="1"/>
</dbReference>
<dbReference type="RefSeq" id="WP_311780445.1">
    <property type="nucleotide sequence ID" value="NZ_JALRMR010000007.1"/>
</dbReference>
<dbReference type="GO" id="GO:0000156">
    <property type="term" value="F:phosphorelay response regulator activity"/>
    <property type="evidence" value="ECO:0007669"/>
    <property type="project" value="InterPro"/>
</dbReference>
<dbReference type="PROSITE" id="PS50110">
    <property type="entry name" value="RESPONSE_REGULATORY"/>
    <property type="match status" value="1"/>
</dbReference>
<evidence type="ECO:0000259" key="2">
    <source>
        <dbReference type="PROSITE" id="PS50110"/>
    </source>
</evidence>
<comment type="caution">
    <text evidence="4">The sequence shown here is derived from an EMBL/GenBank/DDBJ whole genome shotgun (WGS) entry which is preliminary data.</text>
</comment>
<dbReference type="Gene3D" id="2.40.50.1020">
    <property type="entry name" value="LytTr DNA-binding domain"/>
    <property type="match status" value="1"/>
</dbReference>
<feature type="modified residue" description="4-aspartylphosphate" evidence="1">
    <location>
        <position position="54"/>
    </location>
</feature>
<gene>
    <name evidence="4" type="ORF">MX635_07530</name>
</gene>